<dbReference type="InterPro" id="IPR038756">
    <property type="entry name" value="CheX-like"/>
</dbReference>
<protein>
    <submittedName>
        <fullName evidence="3">Chemotaxis phosphatase CheX</fullName>
    </submittedName>
</protein>
<name>A0A1G7JT47_9FIRM</name>
<dbReference type="GO" id="GO:0006935">
    <property type="term" value="P:chemotaxis"/>
    <property type="evidence" value="ECO:0007669"/>
    <property type="project" value="UniProtKB-KW"/>
</dbReference>
<accession>A0A1G7JT47</accession>
<dbReference type="PANTHER" id="PTHR39452">
    <property type="entry name" value="CHEY-P PHOSPHATASE CHEX"/>
    <property type="match status" value="1"/>
</dbReference>
<keyword evidence="4" id="KW-1185">Reference proteome</keyword>
<dbReference type="Proteomes" id="UP000243333">
    <property type="component" value="Unassembled WGS sequence"/>
</dbReference>
<evidence type="ECO:0000259" key="2">
    <source>
        <dbReference type="Pfam" id="PF13690"/>
    </source>
</evidence>
<dbReference type="OrthoDB" id="9779069at2"/>
<gene>
    <name evidence="3" type="ORF">SAMN05660235_01041</name>
</gene>
<dbReference type="SUPFAM" id="SSF103039">
    <property type="entry name" value="CheC-like"/>
    <property type="match status" value="1"/>
</dbReference>
<dbReference type="STRING" id="1123285.SAMN05660235_01041"/>
<dbReference type="CDD" id="cd17906">
    <property type="entry name" value="CheX"/>
    <property type="match status" value="1"/>
</dbReference>
<organism evidence="3 4">
    <name type="scientific">Sporolituus thermophilus DSM 23256</name>
    <dbReference type="NCBI Taxonomy" id="1123285"/>
    <lineage>
        <taxon>Bacteria</taxon>
        <taxon>Bacillati</taxon>
        <taxon>Bacillota</taxon>
        <taxon>Negativicutes</taxon>
        <taxon>Selenomonadales</taxon>
        <taxon>Sporomusaceae</taxon>
        <taxon>Sporolituus</taxon>
    </lineage>
</organism>
<dbReference type="PANTHER" id="PTHR39452:SF1">
    <property type="entry name" value="CHEY-P PHOSPHATASE CHEX"/>
    <property type="match status" value="1"/>
</dbReference>
<dbReference type="RefSeq" id="WP_093688770.1">
    <property type="nucleotide sequence ID" value="NZ_FNBU01000006.1"/>
</dbReference>
<sequence length="162" mass="17253">MDQLGKNIVTGWLPAVRRVLCEMAGLDITAANCLPQNDIFSSAGLAVIIGVTGKAPGRIILDMSEATARKLSAAINGEDDLDDELIMDTVAELGNILSGHIITWLNNRRAGLGLMLTPPGVFVGKDLKIVTPKLEAQIIVVDTPAGHIVLSIGFERGIEQWT</sequence>
<keyword evidence="1" id="KW-0145">Chemotaxis</keyword>
<dbReference type="InterPro" id="IPR028051">
    <property type="entry name" value="CheX-like_dom"/>
</dbReference>
<dbReference type="Pfam" id="PF13690">
    <property type="entry name" value="CheX"/>
    <property type="match status" value="1"/>
</dbReference>
<feature type="domain" description="Chemotaxis phosphatase CheX-like" evidence="2">
    <location>
        <begin position="46"/>
        <end position="140"/>
    </location>
</feature>
<evidence type="ECO:0000313" key="4">
    <source>
        <dbReference type="Proteomes" id="UP000243333"/>
    </source>
</evidence>
<evidence type="ECO:0000256" key="1">
    <source>
        <dbReference type="ARBA" id="ARBA00022500"/>
    </source>
</evidence>
<evidence type="ECO:0000313" key="3">
    <source>
        <dbReference type="EMBL" id="SDF28098.1"/>
    </source>
</evidence>
<dbReference type="InterPro" id="IPR028976">
    <property type="entry name" value="CheC-like_sf"/>
</dbReference>
<reference evidence="4" key="1">
    <citation type="submission" date="2016-10" db="EMBL/GenBank/DDBJ databases">
        <authorList>
            <person name="Varghese N."/>
            <person name="Submissions S."/>
        </authorList>
    </citation>
    <scope>NUCLEOTIDE SEQUENCE [LARGE SCALE GENOMIC DNA]</scope>
    <source>
        <strain evidence="4">DSM 23256</strain>
    </source>
</reference>
<dbReference type="EMBL" id="FNBU01000006">
    <property type="protein sequence ID" value="SDF28098.1"/>
    <property type="molecule type" value="Genomic_DNA"/>
</dbReference>
<dbReference type="Gene3D" id="3.40.1550.10">
    <property type="entry name" value="CheC-like"/>
    <property type="match status" value="1"/>
</dbReference>
<proteinExistence type="predicted"/>
<dbReference type="AlphaFoldDB" id="A0A1G7JT47"/>